<sequence>MPNRILKESICTSDTIEELTLEEEIFFYRLIVTCDDYGRMDARPSILRARCFPLRIDRVKDYDVEFWLHKFHSVGLITLYQVEDRPYLQMKTWNDHQQIRAHKSKYPAPDINGNQMISGDIKCYRNPIQSESKSESESESKNNMCADAHASDSQPEGAQSKIVAGKGKDKAPAGKSGEEYTQEFEEFWSLYPRRIEKKAAYKAWNARLNEKEHYDNMISAARNYALHCQDHCTEDRFIKHAKTFLGPSKPYQEFVNGAPLIASNPGKKIPRAFQSLRDWAEGE</sequence>
<dbReference type="OrthoDB" id="7365718at2"/>
<dbReference type="AlphaFoldDB" id="A0A1E5L842"/>
<dbReference type="Proteomes" id="UP000095255">
    <property type="component" value="Unassembled WGS sequence"/>
</dbReference>
<evidence type="ECO:0000256" key="1">
    <source>
        <dbReference type="SAM" id="MobiDB-lite"/>
    </source>
</evidence>
<dbReference type="RefSeq" id="WP_069701456.1">
    <property type="nucleotide sequence ID" value="NZ_MJAT01000006.1"/>
</dbReference>
<protein>
    <submittedName>
        <fullName evidence="2">Uncharacterized protein</fullName>
    </submittedName>
</protein>
<comment type="caution">
    <text evidence="2">The sequence shown here is derived from an EMBL/GenBank/DDBJ whole genome shotgun (WGS) entry which is preliminary data.</text>
</comment>
<feature type="compositionally biased region" description="Basic and acidic residues" evidence="1">
    <location>
        <begin position="166"/>
        <end position="178"/>
    </location>
</feature>
<reference evidence="2 3" key="1">
    <citation type="submission" date="2016-09" db="EMBL/GenBank/DDBJ databases">
        <title>Desulfuribacillus arsenicus sp. nov., an obligately anaerobic, dissimilatory arsenic- and antimonate-reducing bacterium isolated from anoxic sediments.</title>
        <authorList>
            <person name="Abin C.A."/>
            <person name="Hollibaugh J.T."/>
        </authorList>
    </citation>
    <scope>NUCLEOTIDE SEQUENCE [LARGE SCALE GENOMIC DNA]</scope>
    <source>
        <strain evidence="2 3">MLFW-2</strain>
    </source>
</reference>
<gene>
    <name evidence="2" type="ORF">BHU72_11880</name>
</gene>
<feature type="region of interest" description="Disordered" evidence="1">
    <location>
        <begin position="128"/>
        <end position="178"/>
    </location>
</feature>
<proteinExistence type="predicted"/>
<dbReference type="EMBL" id="MJAT01000006">
    <property type="protein sequence ID" value="OEH86228.1"/>
    <property type="molecule type" value="Genomic_DNA"/>
</dbReference>
<evidence type="ECO:0000313" key="3">
    <source>
        <dbReference type="Proteomes" id="UP000095255"/>
    </source>
</evidence>
<organism evidence="2 3">
    <name type="scientific">Desulfuribacillus stibiiarsenatis</name>
    <dbReference type="NCBI Taxonomy" id="1390249"/>
    <lineage>
        <taxon>Bacteria</taxon>
        <taxon>Bacillati</taxon>
        <taxon>Bacillota</taxon>
        <taxon>Desulfuribacillia</taxon>
        <taxon>Desulfuribacillales</taxon>
        <taxon>Desulfuribacillaceae</taxon>
        <taxon>Desulfuribacillus</taxon>
    </lineage>
</organism>
<accession>A0A1E5L842</accession>
<keyword evidence="3" id="KW-1185">Reference proteome</keyword>
<evidence type="ECO:0000313" key="2">
    <source>
        <dbReference type="EMBL" id="OEH86228.1"/>
    </source>
</evidence>
<name>A0A1E5L842_9FIRM</name>
<dbReference type="STRING" id="1390249.BHU72_11880"/>